<evidence type="ECO:0000256" key="3">
    <source>
        <dbReference type="ARBA" id="ARBA00023002"/>
    </source>
</evidence>
<dbReference type="PANTHER" id="PTHR42847:SF4">
    <property type="entry name" value="ALKANESULFONATE MONOOXYGENASE-RELATED"/>
    <property type="match status" value="1"/>
</dbReference>
<dbReference type="Proteomes" id="UP000650628">
    <property type="component" value="Unassembled WGS sequence"/>
</dbReference>
<dbReference type="InterPro" id="IPR019921">
    <property type="entry name" value="Lucif-like_OxRdtase_Rv2161c"/>
</dbReference>
<proteinExistence type="predicted"/>
<dbReference type="InterPro" id="IPR036661">
    <property type="entry name" value="Luciferase-like_sf"/>
</dbReference>
<dbReference type="PANTHER" id="PTHR42847">
    <property type="entry name" value="ALKANESULFONATE MONOOXYGENASE"/>
    <property type="match status" value="1"/>
</dbReference>
<dbReference type="Pfam" id="PF00296">
    <property type="entry name" value="Bac_luciferase"/>
    <property type="match status" value="1"/>
</dbReference>
<dbReference type="NCBIfam" id="TIGR03619">
    <property type="entry name" value="F420_Rv2161c"/>
    <property type="match status" value="1"/>
</dbReference>
<accession>A0A8J3XDY1</accession>
<dbReference type="EMBL" id="BOOO01000037">
    <property type="protein sequence ID" value="GII32928.1"/>
    <property type="molecule type" value="Genomic_DNA"/>
</dbReference>
<dbReference type="SUPFAM" id="SSF51679">
    <property type="entry name" value="Bacterial luciferase-like"/>
    <property type="match status" value="1"/>
</dbReference>
<dbReference type="InterPro" id="IPR011251">
    <property type="entry name" value="Luciferase-like_dom"/>
</dbReference>
<dbReference type="GO" id="GO:0046306">
    <property type="term" value="P:alkanesulfonate catabolic process"/>
    <property type="evidence" value="ECO:0007669"/>
    <property type="project" value="TreeGrafter"/>
</dbReference>
<evidence type="ECO:0000256" key="1">
    <source>
        <dbReference type="ARBA" id="ARBA00022630"/>
    </source>
</evidence>
<dbReference type="Gene3D" id="3.20.20.30">
    <property type="entry name" value="Luciferase-like domain"/>
    <property type="match status" value="1"/>
</dbReference>
<comment type="caution">
    <text evidence="6">The sequence shown here is derived from an EMBL/GenBank/DDBJ whole genome shotgun (WGS) entry which is preliminary data.</text>
</comment>
<evidence type="ECO:0000256" key="4">
    <source>
        <dbReference type="ARBA" id="ARBA00023033"/>
    </source>
</evidence>
<feature type="domain" description="Luciferase-like" evidence="5">
    <location>
        <begin position="14"/>
        <end position="234"/>
    </location>
</feature>
<sequence length="280" mass="30480">MELGVNGLNAKATMGPAETVRLARLAEELGYRSWWAGEHVVLPSPRVPPAPMEPTDPILDPLVHLAYVAAVTERLELGTGIIILPQRNPLVLAKQVASLDVLSGGRLSLGVAAGYLEPEMTAVGVPYSERGRRTDEYLDAMRALWTQPAPSYQGRYVAFDGIDAHPRPVREDGPRIVIGGHSPAAFRRAVARGHGWFGNGDSPDDLEGHLIGLRTAAAEVERPEWLGRLEINFMQLSPVNAGTARRYADLGVDRLVVYPLPLEHPAEVAAFLERHADLPH</sequence>
<dbReference type="GO" id="GO:0008726">
    <property type="term" value="F:alkanesulfonate monooxygenase activity"/>
    <property type="evidence" value="ECO:0007669"/>
    <property type="project" value="TreeGrafter"/>
</dbReference>
<evidence type="ECO:0000313" key="6">
    <source>
        <dbReference type="EMBL" id="GII32928.1"/>
    </source>
</evidence>
<keyword evidence="4" id="KW-0503">Monooxygenase</keyword>
<keyword evidence="2" id="KW-0288">FMN</keyword>
<organism evidence="6 7">
    <name type="scientific">Planotetraspora mira</name>
    <dbReference type="NCBI Taxonomy" id="58121"/>
    <lineage>
        <taxon>Bacteria</taxon>
        <taxon>Bacillati</taxon>
        <taxon>Actinomycetota</taxon>
        <taxon>Actinomycetes</taxon>
        <taxon>Streptosporangiales</taxon>
        <taxon>Streptosporangiaceae</taxon>
        <taxon>Planotetraspora</taxon>
    </lineage>
</organism>
<protein>
    <submittedName>
        <fullName evidence="6">LLM class F420-dependent oxidoreductase</fullName>
    </submittedName>
</protein>
<evidence type="ECO:0000313" key="7">
    <source>
        <dbReference type="Proteomes" id="UP000650628"/>
    </source>
</evidence>
<evidence type="ECO:0000259" key="5">
    <source>
        <dbReference type="Pfam" id="PF00296"/>
    </source>
</evidence>
<dbReference type="RefSeq" id="WP_203956802.1">
    <property type="nucleotide sequence ID" value="NZ_BOOO01000037.1"/>
</dbReference>
<evidence type="ECO:0000256" key="2">
    <source>
        <dbReference type="ARBA" id="ARBA00022643"/>
    </source>
</evidence>
<keyword evidence="1" id="KW-0285">Flavoprotein</keyword>
<name>A0A8J3XDY1_9ACTN</name>
<keyword evidence="7" id="KW-1185">Reference proteome</keyword>
<gene>
    <name evidence="6" type="primary">ssuD_8</name>
    <name evidence="6" type="ORF">Pmi06nite_63700</name>
</gene>
<keyword evidence="3" id="KW-0560">Oxidoreductase</keyword>
<dbReference type="InterPro" id="IPR050172">
    <property type="entry name" value="SsuD_RutA_monooxygenase"/>
</dbReference>
<dbReference type="AlphaFoldDB" id="A0A8J3XDY1"/>
<reference evidence="6 7" key="1">
    <citation type="submission" date="2021-01" db="EMBL/GenBank/DDBJ databases">
        <title>Whole genome shotgun sequence of Planotetraspora mira NBRC 15435.</title>
        <authorList>
            <person name="Komaki H."/>
            <person name="Tamura T."/>
        </authorList>
    </citation>
    <scope>NUCLEOTIDE SEQUENCE [LARGE SCALE GENOMIC DNA]</scope>
    <source>
        <strain evidence="6 7">NBRC 15435</strain>
    </source>
</reference>